<dbReference type="OrthoDB" id="471184at2"/>
<keyword evidence="1" id="KW-0472">Membrane</keyword>
<evidence type="ECO:0000256" key="1">
    <source>
        <dbReference type="SAM" id="Phobius"/>
    </source>
</evidence>
<keyword evidence="1" id="KW-0812">Transmembrane</keyword>
<dbReference type="Gene3D" id="1.20.5.340">
    <property type="match status" value="1"/>
</dbReference>
<evidence type="ECO:0008006" key="4">
    <source>
        <dbReference type="Google" id="ProtNLM"/>
    </source>
</evidence>
<feature type="transmembrane region" description="Helical" evidence="1">
    <location>
        <begin position="71"/>
        <end position="93"/>
    </location>
</feature>
<comment type="caution">
    <text evidence="2">The sequence shown here is derived from an EMBL/GenBank/DDBJ whole genome shotgun (WGS) entry which is preliminary data.</text>
</comment>
<sequence length="99" mass="10751">MSLTIEVELKDVLNGINQKLDVIQKDVTDLKLGQAEIKGDIKAVDERLSGKINTLETKVDGLTARVGSQEFLSRTIVGGLVLIILGGAARMFWSFPVNP</sequence>
<evidence type="ECO:0000313" key="3">
    <source>
        <dbReference type="Proteomes" id="UP000238937"/>
    </source>
</evidence>
<organism evidence="2 3">
    <name type="scientific">Chamaesiphon polymorphus CCALA 037</name>
    <dbReference type="NCBI Taxonomy" id="2107692"/>
    <lineage>
        <taxon>Bacteria</taxon>
        <taxon>Bacillati</taxon>
        <taxon>Cyanobacteriota</taxon>
        <taxon>Cyanophyceae</taxon>
        <taxon>Gomontiellales</taxon>
        <taxon>Chamaesiphonaceae</taxon>
        <taxon>Chamaesiphon</taxon>
    </lineage>
</organism>
<evidence type="ECO:0000313" key="2">
    <source>
        <dbReference type="EMBL" id="PSB57982.1"/>
    </source>
</evidence>
<reference evidence="2 3" key="1">
    <citation type="submission" date="2018-03" db="EMBL/GenBank/DDBJ databases">
        <title>The ancient ancestry and fast evolution of plastids.</title>
        <authorList>
            <person name="Moore K.R."/>
            <person name="Magnabosco C."/>
            <person name="Momper L."/>
            <person name="Gold D.A."/>
            <person name="Bosak T."/>
            <person name="Fournier G.P."/>
        </authorList>
    </citation>
    <scope>NUCLEOTIDE SEQUENCE [LARGE SCALE GENOMIC DNA]</scope>
    <source>
        <strain evidence="2 3">CCALA 037</strain>
    </source>
</reference>
<keyword evidence="3" id="KW-1185">Reference proteome</keyword>
<proteinExistence type="predicted"/>
<dbReference type="RefSeq" id="WP_106301663.1">
    <property type="nucleotide sequence ID" value="NZ_PVWO01000052.1"/>
</dbReference>
<accession>A0A2T1GJJ8</accession>
<protein>
    <recommendedName>
        <fullName evidence="4">DUF4164 domain-containing protein</fullName>
    </recommendedName>
</protein>
<dbReference type="EMBL" id="PVWO01000052">
    <property type="protein sequence ID" value="PSB57982.1"/>
    <property type="molecule type" value="Genomic_DNA"/>
</dbReference>
<gene>
    <name evidence="2" type="ORF">C7B77_06335</name>
</gene>
<dbReference type="Proteomes" id="UP000238937">
    <property type="component" value="Unassembled WGS sequence"/>
</dbReference>
<keyword evidence="1" id="KW-1133">Transmembrane helix</keyword>
<name>A0A2T1GJJ8_9CYAN</name>
<dbReference type="AlphaFoldDB" id="A0A2T1GJJ8"/>